<dbReference type="Proteomes" id="UP000234681">
    <property type="component" value="Chromosome 3"/>
</dbReference>
<proteinExistence type="predicted"/>
<dbReference type="AlphaFoldDB" id="A6JTI2"/>
<gene>
    <name evidence="2" type="ORF">rCG_45882</name>
</gene>
<feature type="compositionally biased region" description="Pro residues" evidence="1">
    <location>
        <begin position="1"/>
        <end position="10"/>
    </location>
</feature>
<organism evidence="2 3">
    <name type="scientific">Rattus norvegicus</name>
    <name type="common">Rat</name>
    <dbReference type="NCBI Taxonomy" id="10116"/>
    <lineage>
        <taxon>Eukaryota</taxon>
        <taxon>Metazoa</taxon>
        <taxon>Chordata</taxon>
        <taxon>Craniata</taxon>
        <taxon>Vertebrata</taxon>
        <taxon>Euteleostomi</taxon>
        <taxon>Mammalia</taxon>
        <taxon>Eutheria</taxon>
        <taxon>Euarchontoglires</taxon>
        <taxon>Glires</taxon>
        <taxon>Rodentia</taxon>
        <taxon>Myomorpha</taxon>
        <taxon>Muroidea</taxon>
        <taxon>Muridae</taxon>
        <taxon>Murinae</taxon>
        <taxon>Rattus</taxon>
    </lineage>
</organism>
<name>A6JTI2_RAT</name>
<evidence type="ECO:0000256" key="1">
    <source>
        <dbReference type="SAM" id="MobiDB-lite"/>
    </source>
</evidence>
<feature type="region of interest" description="Disordered" evidence="1">
    <location>
        <begin position="1"/>
        <end position="23"/>
    </location>
</feature>
<dbReference type="EMBL" id="CH474001">
    <property type="protein sequence ID" value="EDL93465.1"/>
    <property type="molecule type" value="Genomic_DNA"/>
</dbReference>
<evidence type="ECO:0000313" key="3">
    <source>
        <dbReference type="Proteomes" id="UP000234681"/>
    </source>
</evidence>
<sequence length="23" mass="2552">MPSTPQPVPPHRAKIGIKRQLEA</sequence>
<protein>
    <submittedName>
        <fullName evidence="2">RCG45882</fullName>
    </submittedName>
</protein>
<accession>A6JTI2</accession>
<evidence type="ECO:0000313" key="2">
    <source>
        <dbReference type="EMBL" id="EDL93465.1"/>
    </source>
</evidence>
<reference evidence="2 3" key="1">
    <citation type="submission" date="2005-09" db="EMBL/GenBank/DDBJ databases">
        <authorList>
            <person name="Mural R.J."/>
            <person name="Li P.W."/>
            <person name="Adams M.D."/>
            <person name="Amanatides P.G."/>
            <person name="Baden-Tillson H."/>
            <person name="Barnstead M."/>
            <person name="Chin S.H."/>
            <person name="Dew I."/>
            <person name="Evans C.A."/>
            <person name="Ferriera S."/>
            <person name="Flanigan M."/>
            <person name="Fosler C."/>
            <person name="Glodek A."/>
            <person name="Gu Z."/>
            <person name="Holt R.A."/>
            <person name="Jennings D."/>
            <person name="Kraft C.L."/>
            <person name="Lu F."/>
            <person name="Nguyen T."/>
            <person name="Nusskern D.R."/>
            <person name="Pfannkoch C.M."/>
            <person name="Sitter C."/>
            <person name="Sutton G.G."/>
            <person name="Venter J.C."/>
            <person name="Wang Z."/>
            <person name="Woodage T."/>
            <person name="Zheng X.H."/>
            <person name="Zhong F."/>
        </authorList>
    </citation>
    <scope>NUCLEOTIDE SEQUENCE [LARGE SCALE GENOMIC DNA]</scope>
    <source>
        <strain>BN</strain>
        <strain evidence="3">Sprague-Dawley</strain>
    </source>
</reference>